<dbReference type="EMBL" id="KN610763">
    <property type="protein sequence ID" value="KHJ77437.1"/>
    <property type="molecule type" value="Genomic_DNA"/>
</dbReference>
<dbReference type="InterPro" id="IPR045860">
    <property type="entry name" value="Snake_toxin-like_sf"/>
</dbReference>
<evidence type="ECO:0000313" key="2">
    <source>
        <dbReference type="Proteomes" id="UP000053660"/>
    </source>
</evidence>
<evidence type="ECO:0000313" key="1">
    <source>
        <dbReference type="EMBL" id="KHJ77437.1"/>
    </source>
</evidence>
<reference evidence="1 2" key="1">
    <citation type="submission" date="2014-03" db="EMBL/GenBank/DDBJ databases">
        <title>Draft genome of the hookworm Oesophagostomum dentatum.</title>
        <authorList>
            <person name="Mitreva M."/>
        </authorList>
    </citation>
    <scope>NUCLEOTIDE SEQUENCE [LARGE SCALE GENOMIC DNA]</scope>
    <source>
        <strain evidence="1 2">OD-Hann</strain>
    </source>
</reference>
<accession>A0A0B1S1R7</accession>
<name>A0A0B1S1R7_OESDE</name>
<dbReference type="SUPFAM" id="SSF57302">
    <property type="entry name" value="Snake toxin-like"/>
    <property type="match status" value="1"/>
</dbReference>
<keyword evidence="2" id="KW-1185">Reference proteome</keyword>
<dbReference type="PANTHER" id="PTHR21749:SF3">
    <property type="entry name" value="ACTIVIN_RECP DOMAIN-CONTAINING PROTEIN"/>
    <property type="match status" value="1"/>
</dbReference>
<dbReference type="PANTHER" id="PTHR21749">
    <property type="entry name" value="PRION-LIKE- Q/N-RICH -DOMAIN-BEARING PROTEIN PROTEIN 24"/>
    <property type="match status" value="1"/>
</dbReference>
<sequence>VRTEIIGLGSTIGENTKTCEKETDYCYNATAEVTSFSTIQKAGCNTVICQFNADTCFQRNVSGIPVKFCCCRDQDLCNRGEISVSQLLLHRVLYYSSLIRNVIIPAE</sequence>
<dbReference type="AlphaFoldDB" id="A0A0B1S1R7"/>
<protein>
    <submittedName>
        <fullName evidence="1">Uncharacterized protein</fullName>
    </submittedName>
</protein>
<proteinExistence type="predicted"/>
<gene>
    <name evidence="1" type="ORF">OESDEN_22943</name>
</gene>
<feature type="non-terminal residue" evidence="1">
    <location>
        <position position="1"/>
    </location>
</feature>
<dbReference type="Proteomes" id="UP000053660">
    <property type="component" value="Unassembled WGS sequence"/>
</dbReference>
<dbReference type="OrthoDB" id="5809263at2759"/>
<organism evidence="1 2">
    <name type="scientific">Oesophagostomum dentatum</name>
    <name type="common">Nodular worm</name>
    <dbReference type="NCBI Taxonomy" id="61180"/>
    <lineage>
        <taxon>Eukaryota</taxon>
        <taxon>Metazoa</taxon>
        <taxon>Ecdysozoa</taxon>
        <taxon>Nematoda</taxon>
        <taxon>Chromadorea</taxon>
        <taxon>Rhabditida</taxon>
        <taxon>Rhabditina</taxon>
        <taxon>Rhabditomorpha</taxon>
        <taxon>Strongyloidea</taxon>
        <taxon>Strongylidae</taxon>
        <taxon>Oesophagostomum</taxon>
    </lineage>
</organism>
<dbReference type="Gene3D" id="2.10.60.10">
    <property type="entry name" value="CD59"/>
    <property type="match status" value="1"/>
</dbReference>